<reference evidence="4 5" key="2">
    <citation type="journal article" date="2019" name="PLoS Negl. Trop. Dis.">
        <title>Revisiting the worldwide diversity of Leptospira species in the environment.</title>
        <authorList>
            <person name="Vincent A.T."/>
            <person name="Schiettekatte O."/>
            <person name="Bourhy P."/>
            <person name="Veyrier F.J."/>
            <person name="Picardeau M."/>
        </authorList>
    </citation>
    <scope>NUCLEOTIDE SEQUENCE [LARGE SCALE GENOMIC DNA]</scope>
    <source>
        <strain evidence="2 4">201800280</strain>
        <strain evidence="5">201800281</strain>
    </source>
</reference>
<sequence length="223" mass="25342">MKLSKSSFSFATYFFLLLMVVFTATLSTLLVINSFDDWEYRSFFCDESFRNSKESRLVSGIVSNENITDPESGFVIYNVEYQSKRNHWNLYQVSVGNFFLILEDQQHVSVYNESGIANHNFENKERTFQKLKQPSEPSLRMIGAKPGDTVTVVYDKTQSLSNENGILASAVYAGSTIDLCHEETSNALTALGGAFAFGFIAIGLTYVFWKESLHLFKKYKTKK</sequence>
<dbReference type="Proteomes" id="UP000297394">
    <property type="component" value="Unassembled WGS sequence"/>
</dbReference>
<gene>
    <name evidence="2" type="ORF">EHQ23_07085</name>
    <name evidence="3" type="ORF">EHQ26_19580</name>
</gene>
<dbReference type="Proteomes" id="UP000297918">
    <property type="component" value="Unassembled WGS sequence"/>
</dbReference>
<accession>A0A4R9IIP9</accession>
<proteinExistence type="predicted"/>
<protein>
    <submittedName>
        <fullName evidence="2">Uncharacterized protein</fullName>
    </submittedName>
</protein>
<evidence type="ECO:0000313" key="4">
    <source>
        <dbReference type="Proteomes" id="UP000297394"/>
    </source>
</evidence>
<reference evidence="3" key="1">
    <citation type="submission" date="2018-10" db="EMBL/GenBank/DDBJ databases">
        <authorList>
            <person name="Vincent A.T."/>
            <person name="Schiettekatte O."/>
            <person name="Bourhy P."/>
            <person name="Veyrier F.J."/>
            <person name="Picardeau M."/>
        </authorList>
    </citation>
    <scope>NUCLEOTIDE SEQUENCE</scope>
    <source>
        <strain evidence="3">201800281</strain>
    </source>
</reference>
<evidence type="ECO:0000313" key="3">
    <source>
        <dbReference type="EMBL" id="TGK87606.1"/>
    </source>
</evidence>
<dbReference type="AlphaFoldDB" id="A0A4R9IIP9"/>
<evidence type="ECO:0000313" key="2">
    <source>
        <dbReference type="EMBL" id="TGK87229.1"/>
    </source>
</evidence>
<keyword evidence="1" id="KW-0472">Membrane</keyword>
<dbReference type="RefSeq" id="WP_135747469.1">
    <property type="nucleotide sequence ID" value="NZ_RQFL01000036.1"/>
</dbReference>
<keyword evidence="1" id="KW-0812">Transmembrane</keyword>
<dbReference type="EMBL" id="RQFM01000012">
    <property type="protein sequence ID" value="TGK87229.1"/>
    <property type="molecule type" value="Genomic_DNA"/>
</dbReference>
<organism evidence="2 4">
    <name type="scientific">Leptospira bourretii</name>
    <dbReference type="NCBI Taxonomy" id="2484962"/>
    <lineage>
        <taxon>Bacteria</taxon>
        <taxon>Pseudomonadati</taxon>
        <taxon>Spirochaetota</taxon>
        <taxon>Spirochaetia</taxon>
        <taxon>Leptospirales</taxon>
        <taxon>Leptospiraceae</taxon>
        <taxon>Leptospira</taxon>
    </lineage>
</organism>
<keyword evidence="1" id="KW-1133">Transmembrane helix</keyword>
<evidence type="ECO:0000313" key="5">
    <source>
        <dbReference type="Proteomes" id="UP000297918"/>
    </source>
</evidence>
<dbReference type="OrthoDB" id="327384at2"/>
<feature type="transmembrane region" description="Helical" evidence="1">
    <location>
        <begin position="12"/>
        <end position="32"/>
    </location>
</feature>
<comment type="caution">
    <text evidence="2">The sequence shown here is derived from an EMBL/GenBank/DDBJ whole genome shotgun (WGS) entry which is preliminary data.</text>
</comment>
<evidence type="ECO:0000256" key="1">
    <source>
        <dbReference type="SAM" id="Phobius"/>
    </source>
</evidence>
<name>A0A4R9IIP9_9LEPT</name>
<keyword evidence="5" id="KW-1185">Reference proteome</keyword>
<dbReference type="EMBL" id="RQFL01000036">
    <property type="protein sequence ID" value="TGK87606.1"/>
    <property type="molecule type" value="Genomic_DNA"/>
</dbReference>
<feature type="transmembrane region" description="Helical" evidence="1">
    <location>
        <begin position="187"/>
        <end position="209"/>
    </location>
</feature>